<dbReference type="RefSeq" id="WP_338363353.1">
    <property type="nucleotide sequence ID" value="NZ_CAWVOK010000003.1"/>
</dbReference>
<name>A0ABM9N744_9RICK</name>
<keyword evidence="1" id="KW-0812">Transmembrane</keyword>
<sequence length="92" mass="10066">MVSSSTIGVIAGILKHVTTNIDAVLKKKLNYSCLKKYYVLFCRIFFIFNIFTLCINKGSIIVDGTGNIISTGKVKIVNTDSCIAITICNSKL</sequence>
<accession>A0ABM9N744</accession>
<evidence type="ECO:0000256" key="1">
    <source>
        <dbReference type="SAM" id="Phobius"/>
    </source>
</evidence>
<evidence type="ECO:0000313" key="2">
    <source>
        <dbReference type="EMBL" id="CAK8162366.1"/>
    </source>
</evidence>
<reference evidence="2 3" key="1">
    <citation type="submission" date="2024-01" db="EMBL/GenBank/DDBJ databases">
        <authorList>
            <person name="Kunselman E."/>
        </authorList>
    </citation>
    <scope>NUCLEOTIDE SEQUENCE [LARGE SCALE GENOMIC DNA]</scope>
    <source>
        <strain evidence="2">2 abalone samples</strain>
    </source>
</reference>
<gene>
    <name evidence="2" type="ORF">CAXC1_120048</name>
</gene>
<proteinExistence type="predicted"/>
<dbReference type="EMBL" id="CAWVOK010000003">
    <property type="protein sequence ID" value="CAK8162366.1"/>
    <property type="molecule type" value="Genomic_DNA"/>
</dbReference>
<evidence type="ECO:0000313" key="3">
    <source>
        <dbReference type="Proteomes" id="UP001314181"/>
    </source>
</evidence>
<keyword evidence="1" id="KW-1133">Transmembrane helix</keyword>
<protein>
    <submittedName>
        <fullName evidence="2">Uncharacterized protein</fullName>
    </submittedName>
</protein>
<keyword evidence="3" id="KW-1185">Reference proteome</keyword>
<organism evidence="2 3">
    <name type="scientific">Candidatus Xenohaliotis californiensis</name>
    <dbReference type="NCBI Taxonomy" id="84677"/>
    <lineage>
        <taxon>Bacteria</taxon>
        <taxon>Pseudomonadati</taxon>
        <taxon>Pseudomonadota</taxon>
        <taxon>Alphaproteobacteria</taxon>
        <taxon>Rickettsiales</taxon>
        <taxon>Anaplasmataceae</taxon>
        <taxon>Candidatus Xenohaliotis</taxon>
    </lineage>
</organism>
<feature type="transmembrane region" description="Helical" evidence="1">
    <location>
        <begin position="37"/>
        <end position="55"/>
    </location>
</feature>
<keyword evidence="1" id="KW-0472">Membrane</keyword>
<dbReference type="Proteomes" id="UP001314181">
    <property type="component" value="Unassembled WGS sequence"/>
</dbReference>
<comment type="caution">
    <text evidence="2">The sequence shown here is derived from an EMBL/GenBank/DDBJ whole genome shotgun (WGS) entry which is preliminary data.</text>
</comment>